<gene>
    <name evidence="8" type="ORF">CAOG_007642</name>
</gene>
<accession>A0A0D2UQC0</accession>
<dbReference type="GO" id="GO:0070072">
    <property type="term" value="P:vacuolar proton-transporting V-type ATPase complex assembly"/>
    <property type="evidence" value="ECO:0007669"/>
    <property type="project" value="InterPro"/>
</dbReference>
<sequence length="246" mass="26827">MPQVEATESLQQLVRDYLATQVKKGQQLQQKHKQATATTTTTTTSDLRAELQAAQSAWDEAKAKATTTSTTATSTTSTTATSTSSKEAVDEATPLQRPALLIEFALVKRLWQQLKQDQPALTLHKVLHGSQIVPPAMPEIVRSPELVARLAKLKVLVEEKNYARMTRGLTAHAEEPNINPLELKKVEQIFSLIFGTILSGVAVFAAGYKVSEQVFPGNTAMMVLCGMLAAFVALGAELYFIIKFSL</sequence>
<proteinExistence type="predicted"/>
<dbReference type="Pfam" id="PF11712">
    <property type="entry name" value="Vma12"/>
    <property type="match status" value="1"/>
</dbReference>
<dbReference type="InterPro" id="IPR021013">
    <property type="entry name" value="ATPase_Vma12"/>
</dbReference>
<dbReference type="EMBL" id="KE346373">
    <property type="protein sequence ID" value="KJE97196.1"/>
    <property type="molecule type" value="Genomic_DNA"/>
</dbReference>
<dbReference type="PhylomeDB" id="A0A0D2UQC0"/>
<dbReference type="InParanoid" id="A0A0D2UQC0"/>
<feature type="transmembrane region" description="Helical" evidence="7">
    <location>
        <begin position="189"/>
        <end position="208"/>
    </location>
</feature>
<comment type="subcellular location">
    <subcellularLocation>
        <location evidence="1">Endoplasmic reticulum membrane</location>
        <topology evidence="1">Multi-pass membrane protein</topology>
    </subcellularLocation>
</comment>
<evidence type="ECO:0000256" key="7">
    <source>
        <dbReference type="SAM" id="Phobius"/>
    </source>
</evidence>
<name>A0A0D2UQC0_CAPO3</name>
<evidence type="ECO:0000256" key="3">
    <source>
        <dbReference type="ARBA" id="ARBA00022824"/>
    </source>
</evidence>
<keyword evidence="9" id="KW-1185">Reference proteome</keyword>
<evidence type="ECO:0000313" key="8">
    <source>
        <dbReference type="EMBL" id="KJE97196.1"/>
    </source>
</evidence>
<evidence type="ECO:0000256" key="4">
    <source>
        <dbReference type="ARBA" id="ARBA00022989"/>
    </source>
</evidence>
<dbReference type="PANTHER" id="PTHR31394">
    <property type="entry name" value="TRANSMEMBRANE PROTEIN 199"/>
    <property type="match status" value="1"/>
</dbReference>
<keyword evidence="2 7" id="KW-0812">Transmembrane</keyword>
<reference evidence="9" key="1">
    <citation type="submission" date="2011-02" db="EMBL/GenBank/DDBJ databases">
        <title>The Genome Sequence of Capsaspora owczarzaki ATCC 30864.</title>
        <authorList>
            <person name="Russ C."/>
            <person name="Cuomo C."/>
            <person name="Burger G."/>
            <person name="Gray M.W."/>
            <person name="Holland P.W.H."/>
            <person name="King N."/>
            <person name="Lang F.B.F."/>
            <person name="Roger A.J."/>
            <person name="Ruiz-Trillo I."/>
            <person name="Young S.K."/>
            <person name="Zeng Q."/>
            <person name="Gargeya S."/>
            <person name="Alvarado L."/>
            <person name="Berlin A."/>
            <person name="Chapman S.B."/>
            <person name="Chen Z."/>
            <person name="Freedman E."/>
            <person name="Gellesch M."/>
            <person name="Goldberg J."/>
            <person name="Griggs A."/>
            <person name="Gujja S."/>
            <person name="Heilman E."/>
            <person name="Heiman D."/>
            <person name="Howarth C."/>
            <person name="Mehta T."/>
            <person name="Neiman D."/>
            <person name="Pearson M."/>
            <person name="Roberts A."/>
            <person name="Saif S."/>
            <person name="Shea T."/>
            <person name="Shenoy N."/>
            <person name="Sisk P."/>
            <person name="Stolte C."/>
            <person name="Sykes S."/>
            <person name="White J."/>
            <person name="Yandava C."/>
            <person name="Haas B."/>
            <person name="Nusbaum C."/>
            <person name="Birren B."/>
        </authorList>
    </citation>
    <scope>NUCLEOTIDE SEQUENCE</scope>
    <source>
        <strain evidence="9">ATCC 30864</strain>
    </source>
</reference>
<organism evidence="8 9">
    <name type="scientific">Capsaspora owczarzaki (strain ATCC 30864)</name>
    <dbReference type="NCBI Taxonomy" id="595528"/>
    <lineage>
        <taxon>Eukaryota</taxon>
        <taxon>Filasterea</taxon>
        <taxon>Capsaspora</taxon>
    </lineage>
</organism>
<dbReference type="AlphaFoldDB" id="A0A0D2UQC0"/>
<keyword evidence="3" id="KW-0256">Endoplasmic reticulum</keyword>
<keyword evidence="5 7" id="KW-0472">Membrane</keyword>
<dbReference type="Proteomes" id="UP000008743">
    <property type="component" value="Unassembled WGS sequence"/>
</dbReference>
<keyword evidence="4 7" id="KW-1133">Transmembrane helix</keyword>
<feature type="transmembrane region" description="Helical" evidence="7">
    <location>
        <begin position="220"/>
        <end position="242"/>
    </location>
</feature>
<evidence type="ECO:0000256" key="6">
    <source>
        <dbReference type="SAM" id="MobiDB-lite"/>
    </source>
</evidence>
<evidence type="ECO:0000256" key="5">
    <source>
        <dbReference type="ARBA" id="ARBA00023136"/>
    </source>
</evidence>
<dbReference type="RefSeq" id="XP_004343516.1">
    <property type="nucleotide sequence ID" value="XM_004343466.2"/>
</dbReference>
<feature type="region of interest" description="Disordered" evidence="6">
    <location>
        <begin position="55"/>
        <end position="92"/>
    </location>
</feature>
<feature type="compositionally biased region" description="Low complexity" evidence="6">
    <location>
        <begin position="64"/>
        <end position="86"/>
    </location>
</feature>
<evidence type="ECO:0000256" key="1">
    <source>
        <dbReference type="ARBA" id="ARBA00004477"/>
    </source>
</evidence>
<evidence type="ECO:0000313" key="9">
    <source>
        <dbReference type="Proteomes" id="UP000008743"/>
    </source>
</evidence>
<dbReference type="PANTHER" id="PTHR31394:SF1">
    <property type="entry name" value="TRANSMEMBRANE PROTEIN 199"/>
    <property type="match status" value="1"/>
</dbReference>
<evidence type="ECO:0000256" key="2">
    <source>
        <dbReference type="ARBA" id="ARBA00022692"/>
    </source>
</evidence>
<dbReference type="GO" id="GO:0005789">
    <property type="term" value="C:endoplasmic reticulum membrane"/>
    <property type="evidence" value="ECO:0007669"/>
    <property type="project" value="UniProtKB-SubCell"/>
</dbReference>
<protein>
    <submittedName>
        <fullName evidence="8">Uncharacterized protein</fullName>
    </submittedName>
</protein>